<feature type="region of interest" description="Disordered" evidence="1">
    <location>
        <begin position="51"/>
        <end position="115"/>
    </location>
</feature>
<keyword evidence="3" id="KW-1185">Reference proteome</keyword>
<dbReference type="Pfam" id="PF03583">
    <property type="entry name" value="LIP"/>
    <property type="match status" value="1"/>
</dbReference>
<name>A0ABV3DR51_9ACTN</name>
<dbReference type="PIRSF" id="PIRSF029171">
    <property type="entry name" value="Esterase_LipA"/>
    <property type="match status" value="1"/>
</dbReference>
<dbReference type="PANTHER" id="PTHR34853:SF1">
    <property type="entry name" value="LIPASE 5"/>
    <property type="match status" value="1"/>
</dbReference>
<dbReference type="Gene3D" id="3.40.50.1820">
    <property type="entry name" value="alpha/beta hydrolase"/>
    <property type="match status" value="2"/>
</dbReference>
<evidence type="ECO:0000256" key="1">
    <source>
        <dbReference type="SAM" id="MobiDB-lite"/>
    </source>
</evidence>
<dbReference type="InterPro" id="IPR029058">
    <property type="entry name" value="AB_hydrolase_fold"/>
</dbReference>
<dbReference type="InterPro" id="IPR005152">
    <property type="entry name" value="Lipase_secreted"/>
</dbReference>
<dbReference type="Proteomes" id="UP001551482">
    <property type="component" value="Unassembled WGS sequence"/>
</dbReference>
<accession>A0ABV3DR51</accession>
<feature type="compositionally biased region" description="Low complexity" evidence="1">
    <location>
        <begin position="76"/>
        <end position="96"/>
    </location>
</feature>
<dbReference type="EMBL" id="JBEZFP010000113">
    <property type="protein sequence ID" value="MEU8138171.1"/>
    <property type="molecule type" value="Genomic_DNA"/>
</dbReference>
<feature type="region of interest" description="Disordered" evidence="1">
    <location>
        <begin position="1"/>
        <end position="23"/>
    </location>
</feature>
<gene>
    <name evidence="2" type="ORF">AB0C36_32270</name>
</gene>
<protein>
    <submittedName>
        <fullName evidence="2">Lipase family protein</fullName>
    </submittedName>
</protein>
<evidence type="ECO:0000313" key="2">
    <source>
        <dbReference type="EMBL" id="MEU8138171.1"/>
    </source>
</evidence>
<dbReference type="RefSeq" id="WP_358361122.1">
    <property type="nucleotide sequence ID" value="NZ_JBEZFP010000113.1"/>
</dbReference>
<sequence length="458" mass="46598">MTNGPRYLSARTPSVPRAVPRTEAASRASRWAVVWLFVAALAAAGCSREGQERVPEGKPFPAPQAVGVASAPSGTPDGSGSPTAAPSAAATPLPDDAFYDPPEPLPQGAPGTVIRQRPYTPAEARLTQPSRTSLVMYLSTGTDGSPVAASGLVTVPDGPAPAGGRPVAAVNHGTMGIGSTCGTSRSPAFAGLEDTSPVAKLLARGFVVVQPDYIGLGVTGVRHPYLNGRSAAYATLDILRAARTVDPEVSATALVYGGSQGGHAALWTAHHAAEYAPELDLKGVAANAPAVGFELMPELIAQQSPLATPYVGMLLMLVNGASAADPAVKPAELLTPAALAAAEQIWTEPCISGGTPVPPATDVFRPGADLGPLNAALRASASNEVTTSVPVLLPQGGNDVLSSLNEGLARQLCEKGTSVEFKFYADQGHTIGGGPMDDAIAWLDARRAGEPVTGSCVF</sequence>
<dbReference type="SUPFAM" id="SSF53474">
    <property type="entry name" value="alpha/beta-Hydrolases"/>
    <property type="match status" value="1"/>
</dbReference>
<proteinExistence type="predicted"/>
<organism evidence="2 3">
    <name type="scientific">Streptodolium elevatio</name>
    <dbReference type="NCBI Taxonomy" id="3157996"/>
    <lineage>
        <taxon>Bacteria</taxon>
        <taxon>Bacillati</taxon>
        <taxon>Actinomycetota</taxon>
        <taxon>Actinomycetes</taxon>
        <taxon>Kitasatosporales</taxon>
        <taxon>Streptomycetaceae</taxon>
        <taxon>Streptodolium</taxon>
    </lineage>
</organism>
<evidence type="ECO:0000313" key="3">
    <source>
        <dbReference type="Proteomes" id="UP001551482"/>
    </source>
</evidence>
<dbReference type="PANTHER" id="PTHR34853">
    <property type="match status" value="1"/>
</dbReference>
<comment type="caution">
    <text evidence="2">The sequence shown here is derived from an EMBL/GenBank/DDBJ whole genome shotgun (WGS) entry which is preliminary data.</text>
</comment>
<reference evidence="2 3" key="1">
    <citation type="submission" date="2024-06" db="EMBL/GenBank/DDBJ databases">
        <title>The Natural Products Discovery Center: Release of the First 8490 Sequenced Strains for Exploring Actinobacteria Biosynthetic Diversity.</title>
        <authorList>
            <person name="Kalkreuter E."/>
            <person name="Kautsar S.A."/>
            <person name="Yang D."/>
            <person name="Bader C.D."/>
            <person name="Teijaro C.N."/>
            <person name="Fluegel L."/>
            <person name="Davis C.M."/>
            <person name="Simpson J.R."/>
            <person name="Lauterbach L."/>
            <person name="Steele A.D."/>
            <person name="Gui C."/>
            <person name="Meng S."/>
            <person name="Li G."/>
            <person name="Viehrig K."/>
            <person name="Ye F."/>
            <person name="Su P."/>
            <person name="Kiefer A.F."/>
            <person name="Nichols A."/>
            <person name="Cepeda A.J."/>
            <person name="Yan W."/>
            <person name="Fan B."/>
            <person name="Jiang Y."/>
            <person name="Adhikari A."/>
            <person name="Zheng C.-J."/>
            <person name="Schuster L."/>
            <person name="Cowan T.M."/>
            <person name="Smanski M.J."/>
            <person name="Chevrette M.G."/>
            <person name="De Carvalho L.P.S."/>
            <person name="Shen B."/>
        </authorList>
    </citation>
    <scope>NUCLEOTIDE SEQUENCE [LARGE SCALE GENOMIC DNA]</scope>
    <source>
        <strain evidence="2 3">NPDC048946</strain>
    </source>
</reference>